<dbReference type="Pfam" id="PF12801">
    <property type="entry name" value="Fer4_5"/>
    <property type="match status" value="2"/>
</dbReference>
<keyword evidence="3" id="KW-0479">Metal-binding</keyword>
<keyword evidence="5" id="KW-0408">Iron</keyword>
<organism evidence="9 10">
    <name type="scientific">Leptonema illini</name>
    <dbReference type="NCBI Taxonomy" id="183"/>
    <lineage>
        <taxon>Bacteria</taxon>
        <taxon>Pseudomonadati</taxon>
        <taxon>Spirochaetota</taxon>
        <taxon>Spirochaetia</taxon>
        <taxon>Leptospirales</taxon>
        <taxon>Leptospiraceae</taxon>
        <taxon>Leptonema</taxon>
    </lineage>
</organism>
<evidence type="ECO:0000259" key="8">
    <source>
        <dbReference type="PROSITE" id="PS51379"/>
    </source>
</evidence>
<dbReference type="InterPro" id="IPR017900">
    <property type="entry name" value="4Fe4S_Fe_S_CS"/>
</dbReference>
<evidence type="ECO:0000256" key="3">
    <source>
        <dbReference type="ARBA" id="ARBA00022723"/>
    </source>
</evidence>
<keyword evidence="4" id="KW-0249">Electron transport</keyword>
<evidence type="ECO:0000256" key="6">
    <source>
        <dbReference type="ARBA" id="ARBA00023014"/>
    </source>
</evidence>
<dbReference type="Proteomes" id="UP000460298">
    <property type="component" value="Unassembled WGS sequence"/>
</dbReference>
<dbReference type="EMBL" id="WBUI01000053">
    <property type="protein sequence ID" value="KAB2928328.1"/>
    <property type="molecule type" value="Genomic_DNA"/>
</dbReference>
<feature type="domain" description="4Fe-4S ferredoxin-type" evidence="8">
    <location>
        <begin position="257"/>
        <end position="283"/>
    </location>
</feature>
<dbReference type="Pfam" id="PF13187">
    <property type="entry name" value="Fer4_9"/>
    <property type="match status" value="1"/>
</dbReference>
<evidence type="ECO:0000313" key="10">
    <source>
        <dbReference type="Proteomes" id="UP000460298"/>
    </source>
</evidence>
<dbReference type="InterPro" id="IPR017896">
    <property type="entry name" value="4Fe4S_Fe-S-bd"/>
</dbReference>
<proteinExistence type="predicted"/>
<keyword evidence="7" id="KW-1133">Transmembrane helix</keyword>
<keyword evidence="2" id="KW-0004">4Fe-4S</keyword>
<dbReference type="PROSITE" id="PS00198">
    <property type="entry name" value="4FE4S_FER_1"/>
    <property type="match status" value="2"/>
</dbReference>
<feature type="domain" description="4Fe-4S ferredoxin-type" evidence="8">
    <location>
        <begin position="380"/>
        <end position="412"/>
    </location>
</feature>
<dbReference type="CDD" id="cd16373">
    <property type="entry name" value="DMSOR_beta_like"/>
    <property type="match status" value="1"/>
</dbReference>
<evidence type="ECO:0000256" key="1">
    <source>
        <dbReference type="ARBA" id="ARBA00022448"/>
    </source>
</evidence>
<evidence type="ECO:0000256" key="4">
    <source>
        <dbReference type="ARBA" id="ARBA00022982"/>
    </source>
</evidence>
<comment type="caution">
    <text evidence="9">The sequence shown here is derived from an EMBL/GenBank/DDBJ whole genome shotgun (WGS) entry which is preliminary data.</text>
</comment>
<feature type="domain" description="4Fe-4S ferredoxin-type" evidence="8">
    <location>
        <begin position="465"/>
        <end position="497"/>
    </location>
</feature>
<dbReference type="PANTHER" id="PTHR30176">
    <property type="entry name" value="FERREDOXIN-TYPE PROTEIN NAPH"/>
    <property type="match status" value="1"/>
</dbReference>
<accession>A0A833LWQ2</accession>
<sequence length="523" mass="56365">MGLHRLKTLRAGAALVFFALTALVFLDLHNRLAPAVARGVLSLQFVPSLLQYIRTAAPGAAGFIVFAVLTVLFGRVYCSTICPLGTLQDIVGFAAARRQKRRRFRFSAPRNALRYAILSLAVLLPLAGSGLLLNLLDPFSSFGRIVTNLLRPVALLANNAAAVMLEQAGVYALPRVQWAAFAAASIGISMATLLLVAWLAATRGRLYCNTACPVGTLLGLLAGVSWLRIGFDRDACTGCRSCEEVCKAGCIDSRKKTVDGSRCVACWNCLAVCRNNGLRFENRWRRSVSPVRPDRERREFLLSSGVLLLGLTGVGEPARAIIQSKPTTIPERVTGPASPPGSGSIARFTATCTACHLCVSACPSRVLVPSLFEFGLDGMMQPRMNYRSGHCNYECTVCMELCPSGAIQPLGVEKKKLTQLGLARFIKENCVVVTDNTACGACSEHCPTKAVDMVPYQNPANKPLKIPEMKPDFCIGCGGCEHACPTKPYKAICVDGNPTHKLAKKPVVKKVEERVDSSGDFPF</sequence>
<feature type="domain" description="4Fe-4S ferredoxin-type" evidence="8">
    <location>
        <begin position="227"/>
        <end position="256"/>
    </location>
</feature>
<evidence type="ECO:0000313" key="9">
    <source>
        <dbReference type="EMBL" id="KAB2928328.1"/>
    </source>
</evidence>
<dbReference type="Pfam" id="PF12838">
    <property type="entry name" value="Fer4_7"/>
    <property type="match status" value="1"/>
</dbReference>
<dbReference type="PROSITE" id="PS51379">
    <property type="entry name" value="4FE4S_FER_2"/>
    <property type="match status" value="6"/>
</dbReference>
<feature type="transmembrane region" description="Helical" evidence="7">
    <location>
        <begin position="178"/>
        <end position="199"/>
    </location>
</feature>
<keyword evidence="6" id="KW-0411">Iron-sulfur</keyword>
<evidence type="ECO:0000256" key="7">
    <source>
        <dbReference type="SAM" id="Phobius"/>
    </source>
</evidence>
<name>A0A833LWQ2_9LEPT</name>
<protein>
    <submittedName>
        <fullName evidence="9">4Fe-4S dicluster domain-containing protein</fullName>
    </submittedName>
</protein>
<dbReference type="AlphaFoldDB" id="A0A833LWQ2"/>
<reference evidence="9 10" key="1">
    <citation type="submission" date="2019-10" db="EMBL/GenBank/DDBJ databases">
        <title>Extracellular Electron Transfer in a Candidatus Methanoperedens spp. Enrichment Culture.</title>
        <authorList>
            <person name="Berger S."/>
            <person name="Rangel Shaw D."/>
            <person name="Berben T."/>
            <person name="In 'T Zandt M."/>
            <person name="Frank J."/>
            <person name="Reimann J."/>
            <person name="Jetten M.S.M."/>
            <person name="Welte C.U."/>
        </authorList>
    </citation>
    <scope>NUCLEOTIDE SEQUENCE [LARGE SCALE GENOMIC DNA]</scope>
    <source>
        <strain evidence="9">SB12</strain>
    </source>
</reference>
<feature type="domain" description="4Fe-4S ferredoxin-type" evidence="8">
    <location>
        <begin position="343"/>
        <end position="372"/>
    </location>
</feature>
<keyword evidence="7" id="KW-0472">Membrane</keyword>
<dbReference type="GO" id="GO:0046872">
    <property type="term" value="F:metal ion binding"/>
    <property type="evidence" value="ECO:0007669"/>
    <property type="project" value="UniProtKB-KW"/>
</dbReference>
<evidence type="ECO:0000256" key="5">
    <source>
        <dbReference type="ARBA" id="ARBA00023004"/>
    </source>
</evidence>
<dbReference type="PANTHER" id="PTHR30176:SF3">
    <property type="entry name" value="FERREDOXIN-TYPE PROTEIN NAPH"/>
    <property type="match status" value="1"/>
</dbReference>
<dbReference type="GO" id="GO:0005886">
    <property type="term" value="C:plasma membrane"/>
    <property type="evidence" value="ECO:0007669"/>
    <property type="project" value="TreeGrafter"/>
</dbReference>
<feature type="transmembrane region" description="Helical" evidence="7">
    <location>
        <begin position="112"/>
        <end position="133"/>
    </location>
</feature>
<keyword evidence="7" id="KW-0812">Transmembrane</keyword>
<feature type="domain" description="4Fe-4S ferredoxin-type" evidence="8">
    <location>
        <begin position="437"/>
        <end position="456"/>
    </location>
</feature>
<dbReference type="Gene3D" id="3.30.70.20">
    <property type="match status" value="3"/>
</dbReference>
<evidence type="ECO:0000256" key="2">
    <source>
        <dbReference type="ARBA" id="ARBA00022485"/>
    </source>
</evidence>
<gene>
    <name evidence="9" type="ORF">F9K24_22080</name>
</gene>
<keyword evidence="1" id="KW-0813">Transport</keyword>
<feature type="transmembrane region" description="Helical" evidence="7">
    <location>
        <begin position="206"/>
        <end position="227"/>
    </location>
</feature>
<dbReference type="InterPro" id="IPR051684">
    <property type="entry name" value="Electron_Trans/Redox"/>
</dbReference>
<dbReference type="GO" id="GO:0051539">
    <property type="term" value="F:4 iron, 4 sulfur cluster binding"/>
    <property type="evidence" value="ECO:0007669"/>
    <property type="project" value="UniProtKB-KW"/>
</dbReference>
<feature type="transmembrane region" description="Helical" evidence="7">
    <location>
        <begin position="61"/>
        <end position="91"/>
    </location>
</feature>
<dbReference type="SUPFAM" id="SSF54862">
    <property type="entry name" value="4Fe-4S ferredoxins"/>
    <property type="match status" value="2"/>
</dbReference>